<accession>A0A653VBD5</accession>
<dbReference type="PANTHER" id="PTHR30250:SF26">
    <property type="entry name" value="PSMA PROTEIN"/>
    <property type="match status" value="1"/>
</dbReference>
<keyword evidence="2" id="KW-1003">Cell membrane</keyword>
<feature type="transmembrane region" description="Helical" evidence="6">
    <location>
        <begin position="80"/>
        <end position="99"/>
    </location>
</feature>
<feature type="transmembrane region" description="Helical" evidence="6">
    <location>
        <begin position="211"/>
        <end position="231"/>
    </location>
</feature>
<comment type="subcellular location">
    <subcellularLocation>
        <location evidence="1">Cell membrane</location>
        <topology evidence="1">Multi-pass membrane protein</topology>
    </subcellularLocation>
</comment>
<dbReference type="EMBL" id="CABWLR010000005">
    <property type="protein sequence ID" value="VXC03521.1"/>
    <property type="molecule type" value="Genomic_DNA"/>
</dbReference>
<feature type="transmembrane region" description="Helical" evidence="6">
    <location>
        <begin position="178"/>
        <end position="199"/>
    </location>
</feature>
<keyword evidence="5 6" id="KW-0472">Membrane</keyword>
<proteinExistence type="predicted"/>
<keyword evidence="8" id="KW-1185">Reference proteome</keyword>
<evidence type="ECO:0000256" key="2">
    <source>
        <dbReference type="ARBA" id="ARBA00022475"/>
    </source>
</evidence>
<evidence type="ECO:0000256" key="6">
    <source>
        <dbReference type="SAM" id="Phobius"/>
    </source>
</evidence>
<dbReference type="AlphaFoldDB" id="A0A653VBD5"/>
<gene>
    <name evidence="7" type="ORF">MARI151_50429</name>
</gene>
<name>A0A653VBD5_9FLAO</name>
<dbReference type="InterPro" id="IPR050833">
    <property type="entry name" value="Poly_Biosynth_Transport"/>
</dbReference>
<sequence length="249" mass="28133">MVTFFGNYNLIISNADLLVTKLFSGTKASVGNLVAENDSEKNNQVFWEFMSLRFYIGGLGFIGIITLMDPFIQVWLGEKYVLSISVSIVFAINFLLGQIRQPVDVFKQGFGLYADTWAPVTQGTINLIISFALAKPLGLTGILLGNTISLLIIVMIWRPYYLYKKGFKVQIGSYIIGFFKHLTLLCVFLFITNFIINLFPFKVKNFTDVGIKVVIVTPLSATIYGLILYTTNQHFRDVIKRLYSGFVNR</sequence>
<organism evidence="7 8">
    <name type="scientific">Maribacter litoralis</name>
    <dbReference type="NCBI Taxonomy" id="2059726"/>
    <lineage>
        <taxon>Bacteria</taxon>
        <taxon>Pseudomonadati</taxon>
        <taxon>Bacteroidota</taxon>
        <taxon>Flavobacteriia</taxon>
        <taxon>Flavobacteriales</taxon>
        <taxon>Flavobacteriaceae</taxon>
        <taxon>Maribacter</taxon>
    </lineage>
</organism>
<evidence type="ECO:0000313" key="8">
    <source>
        <dbReference type="Proteomes" id="UP000430202"/>
    </source>
</evidence>
<evidence type="ECO:0000256" key="4">
    <source>
        <dbReference type="ARBA" id="ARBA00022989"/>
    </source>
</evidence>
<dbReference type="GO" id="GO:0005886">
    <property type="term" value="C:plasma membrane"/>
    <property type="evidence" value="ECO:0007669"/>
    <property type="project" value="UniProtKB-SubCell"/>
</dbReference>
<evidence type="ECO:0000256" key="5">
    <source>
        <dbReference type="ARBA" id="ARBA00023136"/>
    </source>
</evidence>
<reference evidence="7 8" key="1">
    <citation type="submission" date="2019-10" db="EMBL/GenBank/DDBJ databases">
        <authorList>
            <person name="Karimi E."/>
        </authorList>
    </citation>
    <scope>NUCLEOTIDE SEQUENCE [LARGE SCALE GENOMIC DNA]</scope>
    <source>
        <strain evidence="7">Maribacter sp. 151</strain>
    </source>
</reference>
<keyword evidence="3 6" id="KW-0812">Transmembrane</keyword>
<evidence type="ECO:0000313" key="7">
    <source>
        <dbReference type="EMBL" id="VXC03521.1"/>
    </source>
</evidence>
<dbReference type="Proteomes" id="UP000430202">
    <property type="component" value="Unassembled WGS sequence"/>
</dbReference>
<keyword evidence="4 6" id="KW-1133">Transmembrane helix</keyword>
<feature type="transmembrane region" description="Helical" evidence="6">
    <location>
        <begin position="137"/>
        <end position="157"/>
    </location>
</feature>
<dbReference type="PANTHER" id="PTHR30250">
    <property type="entry name" value="PST FAMILY PREDICTED COLANIC ACID TRANSPORTER"/>
    <property type="match status" value="1"/>
</dbReference>
<evidence type="ECO:0000256" key="1">
    <source>
        <dbReference type="ARBA" id="ARBA00004651"/>
    </source>
</evidence>
<feature type="transmembrane region" description="Helical" evidence="6">
    <location>
        <begin position="52"/>
        <end position="68"/>
    </location>
</feature>
<protein>
    <submittedName>
        <fullName evidence="7">Membrane protein involved in the export of O-antigen and teichoic acid</fullName>
    </submittedName>
</protein>
<evidence type="ECO:0000256" key="3">
    <source>
        <dbReference type="ARBA" id="ARBA00022692"/>
    </source>
</evidence>